<keyword evidence="1" id="KW-0732">Signal</keyword>
<dbReference type="InterPro" id="IPR036058">
    <property type="entry name" value="Kazal_dom_sf"/>
</dbReference>
<feature type="signal peptide" evidence="1">
    <location>
        <begin position="1"/>
        <end position="22"/>
    </location>
</feature>
<evidence type="ECO:0000313" key="5">
    <source>
        <dbReference type="Proteomes" id="UP000243579"/>
    </source>
</evidence>
<evidence type="ECO:0000313" key="3">
    <source>
        <dbReference type="EMBL" id="AIG56113.1"/>
    </source>
</evidence>
<protein>
    <submittedName>
        <fullName evidence="3">Secreted protein</fullName>
    </submittedName>
</protein>
<dbReference type="SUPFAM" id="SSF100895">
    <property type="entry name" value="Kazal-type serine protease inhibitors"/>
    <property type="match status" value="1"/>
</dbReference>
<evidence type="ECO:0000256" key="1">
    <source>
        <dbReference type="SAM" id="SignalP"/>
    </source>
</evidence>
<evidence type="ECO:0000313" key="4">
    <source>
        <dbReference type="EMBL" id="OQR88107.1"/>
    </source>
</evidence>
<dbReference type="InterPro" id="IPR002350">
    <property type="entry name" value="Kazal_dom"/>
</dbReference>
<dbReference type="CDD" id="cd00104">
    <property type="entry name" value="KAZAL_FS"/>
    <property type="match status" value="1"/>
</dbReference>
<evidence type="ECO:0000259" key="2">
    <source>
        <dbReference type="Pfam" id="PF07648"/>
    </source>
</evidence>
<dbReference type="EMBL" id="KM038652">
    <property type="protein sequence ID" value="AIG56113.1"/>
    <property type="molecule type" value="Genomic_DNA"/>
</dbReference>
<organism evidence="3">
    <name type="scientific">Achlya hypogyna</name>
    <name type="common">Oomycete</name>
    <name type="synonym">Protoachlya hypogyna</name>
    <dbReference type="NCBI Taxonomy" id="1202772"/>
    <lineage>
        <taxon>Eukaryota</taxon>
        <taxon>Sar</taxon>
        <taxon>Stramenopiles</taxon>
        <taxon>Oomycota</taxon>
        <taxon>Saprolegniomycetes</taxon>
        <taxon>Saprolegniales</taxon>
        <taxon>Achlyaceae</taxon>
        <taxon>Achlya</taxon>
    </lineage>
</organism>
<proteinExistence type="predicted"/>
<accession>A0A0A7CNN0</accession>
<feature type="chain" id="PRO_5002038167" evidence="1">
    <location>
        <begin position="23"/>
        <end position="323"/>
    </location>
</feature>
<dbReference type="Gene3D" id="3.30.60.30">
    <property type="match status" value="1"/>
</dbReference>
<reference evidence="3 5" key="1">
    <citation type="journal article" date="2014" name="Genome Biol. Evol.">
        <title>The secreted proteins of Achlya hypogyna and Thraustotheca clavata identify the ancestral oomycete secretome and reveal gene acquisitions by horizontal gene transfer.</title>
        <authorList>
            <person name="Misner I."/>
            <person name="Blouin N."/>
            <person name="Leonard G."/>
            <person name="Richards T.A."/>
            <person name="Lane C.E."/>
        </authorList>
    </citation>
    <scope>NUCLEOTIDE SEQUENCE</scope>
    <source>
        <strain evidence="3 5">ATCC 48635</strain>
    </source>
</reference>
<gene>
    <name evidence="4" type="ORF">ACHHYP_07526</name>
</gene>
<feature type="domain" description="Kazal-like" evidence="2">
    <location>
        <begin position="100"/>
        <end position="122"/>
    </location>
</feature>
<sequence length="323" mass="33793">MKTSFALLIIAAVATFGADASAQQDATCAASCPKVATSVCSGTGAKPAAFDKAATHANMCICLQKKCKSPKTVQCYAEVKRGGSCDVKALAELNDPKHFSGPPVCGSNGVTYDNYAHFRVARHLDKSIQYLGAKKCPKTYETCAKKQVATCAKQPVKKICAQESKGGGLVTFENKCYFDAAVCMNKNIVNTGTNCPKKKTKAKAAAESFQLVSGPNATLPVDGSDDDYYVFDDEDEEYIIDGFFDTTGLTDEDLDESDFYIGESYASEDMGNSTANDTTLSTTIASPTTTSAPTTVPAKKAGSSAATAALSLGAVVLGALALV</sequence>
<keyword evidence="5" id="KW-1185">Reference proteome</keyword>
<dbReference type="OrthoDB" id="126772at2759"/>
<dbReference type="AlphaFoldDB" id="A0A0A7CNN0"/>
<dbReference type="EMBL" id="JNBR01001409">
    <property type="protein sequence ID" value="OQR88107.1"/>
    <property type="molecule type" value="Genomic_DNA"/>
</dbReference>
<dbReference type="Pfam" id="PF07648">
    <property type="entry name" value="Kazal_2"/>
    <property type="match status" value="1"/>
</dbReference>
<dbReference type="Proteomes" id="UP000243579">
    <property type="component" value="Unassembled WGS sequence"/>
</dbReference>
<name>A0A0A7CNN0_ACHHY</name>